<dbReference type="Gene3D" id="3.40.50.2300">
    <property type="match status" value="1"/>
</dbReference>
<evidence type="ECO:0000259" key="8">
    <source>
        <dbReference type="PROSITE" id="PS50110"/>
    </source>
</evidence>
<dbReference type="PROSITE" id="PS50110">
    <property type="entry name" value="RESPONSE_REGULATORY"/>
    <property type="match status" value="1"/>
</dbReference>
<dbReference type="GO" id="GO:0005829">
    <property type="term" value="C:cytosol"/>
    <property type="evidence" value="ECO:0007669"/>
    <property type="project" value="TreeGrafter"/>
</dbReference>
<dbReference type="EMBL" id="CP011127">
    <property type="protein sequence ID" value="AMU86783.1"/>
    <property type="molecule type" value="Genomic_DNA"/>
</dbReference>
<dbReference type="OrthoDB" id="9792810at2"/>
<evidence type="ECO:0000256" key="7">
    <source>
        <dbReference type="PROSITE-ProRule" id="PRU01091"/>
    </source>
</evidence>
<protein>
    <submittedName>
        <fullName evidence="10">DNA-binding response regulator, two-component system, OmpR family</fullName>
    </submittedName>
</protein>
<dbReference type="InterPro" id="IPR039420">
    <property type="entry name" value="WalR-like"/>
</dbReference>
<dbReference type="GO" id="GO:0032993">
    <property type="term" value="C:protein-DNA complex"/>
    <property type="evidence" value="ECO:0007669"/>
    <property type="project" value="TreeGrafter"/>
</dbReference>
<evidence type="ECO:0000313" key="11">
    <source>
        <dbReference type="Proteomes" id="UP000076394"/>
    </source>
</evidence>
<evidence type="ECO:0000313" key="10">
    <source>
        <dbReference type="EMBL" id="AMU86783.1"/>
    </source>
</evidence>
<evidence type="ECO:0000256" key="6">
    <source>
        <dbReference type="PROSITE-ProRule" id="PRU00169"/>
    </source>
</evidence>
<dbReference type="PATRIC" id="fig|61435.13.peg.972"/>
<feature type="modified residue" description="4-aspartylphosphate" evidence="6">
    <location>
        <position position="53"/>
    </location>
</feature>
<keyword evidence="3" id="KW-0805">Transcription regulation</keyword>
<evidence type="ECO:0000256" key="2">
    <source>
        <dbReference type="ARBA" id="ARBA00023012"/>
    </source>
</evidence>
<dbReference type="Gene3D" id="6.10.250.690">
    <property type="match status" value="1"/>
</dbReference>
<evidence type="ECO:0000256" key="5">
    <source>
        <dbReference type="ARBA" id="ARBA00023163"/>
    </source>
</evidence>
<keyword evidence="1 6" id="KW-0597">Phosphoprotein</keyword>
<dbReference type="SUPFAM" id="SSF52172">
    <property type="entry name" value="CheY-like"/>
    <property type="match status" value="1"/>
</dbReference>
<dbReference type="Gene3D" id="1.10.10.10">
    <property type="entry name" value="Winged helix-like DNA-binding domain superfamily/Winged helix DNA-binding domain"/>
    <property type="match status" value="1"/>
</dbReference>
<dbReference type="Pfam" id="PF00072">
    <property type="entry name" value="Response_reg"/>
    <property type="match status" value="1"/>
</dbReference>
<dbReference type="InterPro" id="IPR001789">
    <property type="entry name" value="Sig_transdc_resp-reg_receiver"/>
</dbReference>
<evidence type="ECO:0000256" key="4">
    <source>
        <dbReference type="ARBA" id="ARBA00023125"/>
    </source>
</evidence>
<dbReference type="Proteomes" id="UP000076394">
    <property type="component" value="Chromosome"/>
</dbReference>
<dbReference type="SMART" id="SM00862">
    <property type="entry name" value="Trans_reg_C"/>
    <property type="match status" value="1"/>
</dbReference>
<dbReference type="Pfam" id="PF00486">
    <property type="entry name" value="Trans_reg_C"/>
    <property type="match status" value="1"/>
</dbReference>
<dbReference type="AlphaFoldDB" id="A0A142VAB3"/>
<dbReference type="FunFam" id="1.10.10.10:FF:000018">
    <property type="entry name" value="DNA-binding response regulator ResD"/>
    <property type="match status" value="1"/>
</dbReference>
<feature type="domain" description="OmpR/PhoB-type" evidence="9">
    <location>
        <begin position="127"/>
        <end position="225"/>
    </location>
</feature>
<evidence type="ECO:0000256" key="3">
    <source>
        <dbReference type="ARBA" id="ARBA00023015"/>
    </source>
</evidence>
<proteinExistence type="predicted"/>
<feature type="DNA-binding region" description="OmpR/PhoB-type" evidence="7">
    <location>
        <begin position="127"/>
        <end position="225"/>
    </location>
</feature>
<keyword evidence="2" id="KW-0902">Two-component regulatory system</keyword>
<accession>A0A142VAB3</accession>
<dbReference type="SUPFAM" id="SSF46894">
    <property type="entry name" value="C-terminal effector domain of the bipartite response regulators"/>
    <property type="match status" value="1"/>
</dbReference>
<dbReference type="InterPro" id="IPR016032">
    <property type="entry name" value="Sig_transdc_resp-reg_C-effctor"/>
</dbReference>
<dbReference type="FunFam" id="3.40.50.2300:FF:000001">
    <property type="entry name" value="DNA-binding response regulator PhoB"/>
    <property type="match status" value="1"/>
</dbReference>
<reference evidence="10 11" key="1">
    <citation type="submission" date="2015-03" db="EMBL/GenBank/DDBJ databases">
        <title>Genomic characterization of Dehalococcoides mccartyi strain 11a5, an unusal plasmid-containing chloroethene dechlorinator.</title>
        <authorList>
            <person name="Zhao S."/>
            <person name="Ding C."/>
            <person name="He J."/>
        </authorList>
    </citation>
    <scope>NUCLEOTIDE SEQUENCE [LARGE SCALE GENOMIC DNA]</scope>
    <source>
        <strain evidence="10 11">11a5</strain>
    </source>
</reference>
<dbReference type="InterPro" id="IPR036388">
    <property type="entry name" value="WH-like_DNA-bd_sf"/>
</dbReference>
<evidence type="ECO:0000256" key="1">
    <source>
        <dbReference type="ARBA" id="ARBA00022553"/>
    </source>
</evidence>
<dbReference type="RefSeq" id="WP_011309490.1">
    <property type="nucleotide sequence ID" value="NZ_AP024514.1"/>
</dbReference>
<dbReference type="InterPro" id="IPR001867">
    <property type="entry name" value="OmpR/PhoB-type_DNA-bd"/>
</dbReference>
<evidence type="ECO:0000259" key="9">
    <source>
        <dbReference type="PROSITE" id="PS51755"/>
    </source>
</evidence>
<name>A0A142VAB3_9CHLR</name>
<keyword evidence="4 7" id="KW-0238">DNA-binding</keyword>
<dbReference type="CDD" id="cd00383">
    <property type="entry name" value="trans_reg_C"/>
    <property type="match status" value="1"/>
</dbReference>
<dbReference type="GO" id="GO:0000976">
    <property type="term" value="F:transcription cis-regulatory region binding"/>
    <property type="evidence" value="ECO:0007669"/>
    <property type="project" value="TreeGrafter"/>
</dbReference>
<dbReference type="SMART" id="SM00448">
    <property type="entry name" value="REC"/>
    <property type="match status" value="1"/>
</dbReference>
<dbReference type="PANTHER" id="PTHR48111:SF73">
    <property type="entry name" value="ALKALINE PHOSPHATASE SYNTHESIS TRANSCRIPTIONAL REGULATORY PROTEIN PHOP"/>
    <property type="match status" value="1"/>
</dbReference>
<dbReference type="GO" id="GO:0000156">
    <property type="term" value="F:phosphorelay response regulator activity"/>
    <property type="evidence" value="ECO:0007669"/>
    <property type="project" value="TreeGrafter"/>
</dbReference>
<sequence length="227" mass="25958">MSKKILIADDEKRIAEILQAYLEREGFRVIATYDGKTALAKFHEENPDLIILDLMLPEISGWDVCREIRKESHVPIIMLTARDELTDKLIGLEIGADDYMTKPFESKELVARVKVQLRRSEYPPSPDSALVIDQLEIDQERRLVKIDGKTVDLTATEFDILISLAVSPGRVFSRMQILDKLGEAYEGYERTIDSHIKNLRKKIEPNLESPTYILTVHGVGYKMKDRG</sequence>
<dbReference type="PROSITE" id="PS51755">
    <property type="entry name" value="OMPR_PHOB"/>
    <property type="match status" value="1"/>
</dbReference>
<feature type="domain" description="Response regulatory" evidence="8">
    <location>
        <begin position="4"/>
        <end position="117"/>
    </location>
</feature>
<dbReference type="PANTHER" id="PTHR48111">
    <property type="entry name" value="REGULATOR OF RPOS"/>
    <property type="match status" value="1"/>
</dbReference>
<gene>
    <name evidence="10" type="ORF">Dm11a5_0957</name>
</gene>
<organism evidence="10 11">
    <name type="scientific">Dehalococcoides mccartyi</name>
    <dbReference type="NCBI Taxonomy" id="61435"/>
    <lineage>
        <taxon>Bacteria</taxon>
        <taxon>Bacillati</taxon>
        <taxon>Chloroflexota</taxon>
        <taxon>Dehalococcoidia</taxon>
        <taxon>Dehalococcoidales</taxon>
        <taxon>Dehalococcoidaceae</taxon>
        <taxon>Dehalococcoides</taxon>
    </lineage>
</organism>
<keyword evidence="5" id="KW-0804">Transcription</keyword>
<dbReference type="InterPro" id="IPR011006">
    <property type="entry name" value="CheY-like_superfamily"/>
</dbReference>
<dbReference type="GO" id="GO:0006355">
    <property type="term" value="P:regulation of DNA-templated transcription"/>
    <property type="evidence" value="ECO:0007669"/>
    <property type="project" value="InterPro"/>
</dbReference>